<gene>
    <name evidence="2" type="ORF">EUU22_19165</name>
</gene>
<comment type="caution">
    <text evidence="2">The sequence shown here is derived from an EMBL/GenBank/DDBJ whole genome shotgun (WGS) entry which is preliminary data.</text>
</comment>
<evidence type="ECO:0000313" key="2">
    <source>
        <dbReference type="EMBL" id="RYC10187.1"/>
    </source>
</evidence>
<keyword evidence="1" id="KW-0812">Transmembrane</keyword>
<keyword evidence="3" id="KW-1185">Reference proteome</keyword>
<evidence type="ECO:0000256" key="1">
    <source>
        <dbReference type="SAM" id="Phobius"/>
    </source>
</evidence>
<proteinExistence type="predicted"/>
<dbReference type="Proteomes" id="UP000291088">
    <property type="component" value="Unassembled WGS sequence"/>
</dbReference>
<feature type="transmembrane region" description="Helical" evidence="1">
    <location>
        <begin position="12"/>
        <end position="31"/>
    </location>
</feature>
<reference evidence="2 3" key="1">
    <citation type="submission" date="2019-01" db="EMBL/GenBank/DDBJ databases">
        <authorList>
            <person name="Deng T."/>
        </authorList>
    </citation>
    <scope>NUCLEOTIDE SEQUENCE [LARGE SCALE GENOMIC DNA]</scope>
    <source>
        <strain evidence="2 3">F8825</strain>
    </source>
</reference>
<keyword evidence="1" id="KW-1133">Transmembrane helix</keyword>
<feature type="transmembrane region" description="Helical" evidence="1">
    <location>
        <begin position="43"/>
        <end position="58"/>
    </location>
</feature>
<protein>
    <submittedName>
        <fullName evidence="2">Uncharacterized protein</fullName>
    </submittedName>
</protein>
<dbReference type="OrthoDB" id="8421712at2"/>
<accession>A0A4V1RPQ6</accession>
<organism evidence="2 3">
    <name type="scientific">Ciceribacter ferrooxidans</name>
    <dbReference type="NCBI Taxonomy" id="2509717"/>
    <lineage>
        <taxon>Bacteria</taxon>
        <taxon>Pseudomonadati</taxon>
        <taxon>Pseudomonadota</taxon>
        <taxon>Alphaproteobacteria</taxon>
        <taxon>Hyphomicrobiales</taxon>
        <taxon>Rhizobiaceae</taxon>
        <taxon>Ciceribacter</taxon>
    </lineage>
</organism>
<evidence type="ECO:0000313" key="3">
    <source>
        <dbReference type="Proteomes" id="UP000291088"/>
    </source>
</evidence>
<sequence length="79" mass="9206">MKKLWESVIRFRTWIVNLVLALAVILPDLLNSPEILAVVPAEYQRWIVALAFLINIWLRPRPAVIKTDLEASVSRSRRR</sequence>
<keyword evidence="1" id="KW-0472">Membrane</keyword>
<dbReference type="RefSeq" id="WP_129333580.1">
    <property type="nucleotide sequence ID" value="NZ_SDVB01000253.1"/>
</dbReference>
<name>A0A4V1RPQ6_9HYPH</name>
<dbReference type="EMBL" id="SDVB01000253">
    <property type="protein sequence ID" value="RYC10187.1"/>
    <property type="molecule type" value="Genomic_DNA"/>
</dbReference>
<dbReference type="AlphaFoldDB" id="A0A4V1RPQ6"/>